<comment type="caution">
    <text evidence="2">The sequence shown here is derived from an EMBL/GenBank/DDBJ whole genome shotgun (WGS) entry which is preliminary data.</text>
</comment>
<sequence length="44" mass="4920">MISQMIPLVNWSYGVILIASFGVVCIALVLVVLNLMKNDKKKQE</sequence>
<gene>
    <name evidence="2" type="ORF">LCGC14_0080540</name>
</gene>
<keyword evidence="1" id="KW-0472">Membrane</keyword>
<evidence type="ECO:0000256" key="1">
    <source>
        <dbReference type="SAM" id="Phobius"/>
    </source>
</evidence>
<name>A0A0F9VXI4_9ZZZZ</name>
<keyword evidence="1" id="KW-1133">Transmembrane helix</keyword>
<keyword evidence="1" id="KW-0812">Transmembrane</keyword>
<dbReference type="AlphaFoldDB" id="A0A0F9VXI4"/>
<feature type="transmembrane region" description="Helical" evidence="1">
    <location>
        <begin position="12"/>
        <end position="36"/>
    </location>
</feature>
<accession>A0A0F9VXI4</accession>
<dbReference type="EMBL" id="LAZR01000021">
    <property type="protein sequence ID" value="KKO04743.1"/>
    <property type="molecule type" value="Genomic_DNA"/>
</dbReference>
<proteinExistence type="predicted"/>
<organism evidence="2">
    <name type="scientific">marine sediment metagenome</name>
    <dbReference type="NCBI Taxonomy" id="412755"/>
    <lineage>
        <taxon>unclassified sequences</taxon>
        <taxon>metagenomes</taxon>
        <taxon>ecological metagenomes</taxon>
    </lineage>
</organism>
<protein>
    <submittedName>
        <fullName evidence="2">Uncharacterized protein</fullName>
    </submittedName>
</protein>
<reference evidence="2" key="1">
    <citation type="journal article" date="2015" name="Nature">
        <title>Complex archaea that bridge the gap between prokaryotes and eukaryotes.</title>
        <authorList>
            <person name="Spang A."/>
            <person name="Saw J.H."/>
            <person name="Jorgensen S.L."/>
            <person name="Zaremba-Niedzwiedzka K."/>
            <person name="Martijn J."/>
            <person name="Lind A.E."/>
            <person name="van Eijk R."/>
            <person name="Schleper C."/>
            <person name="Guy L."/>
            <person name="Ettema T.J."/>
        </authorList>
    </citation>
    <scope>NUCLEOTIDE SEQUENCE</scope>
</reference>
<evidence type="ECO:0000313" key="2">
    <source>
        <dbReference type="EMBL" id="KKO04743.1"/>
    </source>
</evidence>